<reference evidence="8 9" key="1">
    <citation type="journal article" date="2016" name="Nat. Commun.">
        <title>Thousands of microbial genomes shed light on interconnected biogeochemical processes in an aquifer system.</title>
        <authorList>
            <person name="Anantharaman K."/>
            <person name="Brown C.T."/>
            <person name="Hug L.A."/>
            <person name="Sharon I."/>
            <person name="Castelle C.J."/>
            <person name="Probst A.J."/>
            <person name="Thomas B.C."/>
            <person name="Singh A."/>
            <person name="Wilkins M.J."/>
            <person name="Karaoz U."/>
            <person name="Brodie E.L."/>
            <person name="Williams K.H."/>
            <person name="Hubbard S.S."/>
            <person name="Banfield J.F."/>
        </authorList>
    </citation>
    <scope>NUCLEOTIDE SEQUENCE [LARGE SCALE GENOMIC DNA]</scope>
</reference>
<organism evidence="8 9">
    <name type="scientific">Candidatus Uhrbacteria bacterium RIFCSPLOWO2_02_FULL_48_12</name>
    <dbReference type="NCBI Taxonomy" id="1802407"/>
    <lineage>
        <taxon>Bacteria</taxon>
        <taxon>Candidatus Uhriibacteriota</taxon>
    </lineage>
</organism>
<evidence type="ECO:0000313" key="9">
    <source>
        <dbReference type="Proteomes" id="UP000178723"/>
    </source>
</evidence>
<feature type="binding site" evidence="7">
    <location>
        <begin position="58"/>
        <end position="60"/>
    </location>
    <ligand>
        <name>5-amino-6-(D-ribitylamino)uracil</name>
        <dbReference type="ChEBI" id="CHEBI:15934"/>
    </ligand>
</feature>
<dbReference type="STRING" id="1802407.A3I40_01955"/>
<feature type="active site" description="Proton donor" evidence="7">
    <location>
        <position position="90"/>
    </location>
</feature>
<comment type="caution">
    <text evidence="8">The sequence shown here is derived from an EMBL/GenBank/DDBJ whole genome shotgun (WGS) entry which is preliminary data.</text>
</comment>
<dbReference type="EMBL" id="MGEP01000004">
    <property type="protein sequence ID" value="OGL87505.1"/>
    <property type="molecule type" value="Genomic_DNA"/>
</dbReference>
<dbReference type="Gene3D" id="3.40.50.960">
    <property type="entry name" value="Lumazine/riboflavin synthase"/>
    <property type="match status" value="1"/>
</dbReference>
<keyword evidence="5 7" id="KW-0808">Transferase</keyword>
<comment type="similarity">
    <text evidence="2 7">Belongs to the DMRL synthase family.</text>
</comment>
<evidence type="ECO:0000256" key="7">
    <source>
        <dbReference type="HAMAP-Rule" id="MF_00178"/>
    </source>
</evidence>
<dbReference type="HAMAP" id="MF_00178">
    <property type="entry name" value="Lumazine_synth"/>
    <property type="match status" value="1"/>
</dbReference>
<comment type="pathway">
    <text evidence="1 7">Cofactor biosynthesis; riboflavin biosynthesis; riboflavin from 2-hydroxy-3-oxobutyl phosphate and 5-amino-6-(D-ribitylamino)uracil: step 1/2.</text>
</comment>
<keyword evidence="4 7" id="KW-0686">Riboflavin biosynthesis</keyword>
<dbReference type="NCBIfam" id="TIGR00114">
    <property type="entry name" value="lumazine-synth"/>
    <property type="match status" value="1"/>
</dbReference>
<evidence type="ECO:0000256" key="1">
    <source>
        <dbReference type="ARBA" id="ARBA00004917"/>
    </source>
</evidence>
<dbReference type="GO" id="GO:0000906">
    <property type="term" value="F:6,7-dimethyl-8-ribityllumazine synthase activity"/>
    <property type="evidence" value="ECO:0007669"/>
    <property type="project" value="UniProtKB-UniRule"/>
</dbReference>
<evidence type="ECO:0000256" key="3">
    <source>
        <dbReference type="ARBA" id="ARBA00012664"/>
    </source>
</evidence>
<dbReference type="PANTHER" id="PTHR21058:SF0">
    <property type="entry name" value="6,7-DIMETHYL-8-RIBITYLLUMAZINE SYNTHASE"/>
    <property type="match status" value="1"/>
</dbReference>
<dbReference type="InterPro" id="IPR036467">
    <property type="entry name" value="LS/RS_sf"/>
</dbReference>
<feature type="binding site" evidence="7">
    <location>
        <position position="129"/>
    </location>
    <ligand>
        <name>(2S)-2-hydroxy-3-oxobutyl phosphate</name>
        <dbReference type="ChEBI" id="CHEBI:58830"/>
    </ligand>
</feature>
<sequence length="153" mass="15986">MRRAVKKITTNIAPRGFKMAVVVADFNASVTKGLLAGALRAAKDSDLKNVAVYHVAGSFEVAQLAMRLAKTKRWHAIVCLGVIIKGETSHDQHLASAVTSGLLQVGLNTGVAIGLGVITANNVAQARARSGHNQYNRGYAAVAAAVALATQKI</sequence>
<dbReference type="GO" id="GO:0009231">
    <property type="term" value="P:riboflavin biosynthetic process"/>
    <property type="evidence" value="ECO:0007669"/>
    <property type="project" value="UniProtKB-UniRule"/>
</dbReference>
<gene>
    <name evidence="7" type="primary">ribH</name>
    <name evidence="8" type="ORF">A3I40_01955</name>
</gene>
<dbReference type="GO" id="GO:0005829">
    <property type="term" value="C:cytosol"/>
    <property type="evidence" value="ECO:0007669"/>
    <property type="project" value="TreeGrafter"/>
</dbReference>
<evidence type="ECO:0000256" key="6">
    <source>
        <dbReference type="ARBA" id="ARBA00048785"/>
    </source>
</evidence>
<feature type="binding site" evidence="7">
    <location>
        <position position="115"/>
    </location>
    <ligand>
        <name>5-amino-6-(D-ribitylamino)uracil</name>
        <dbReference type="ChEBI" id="CHEBI:15934"/>
    </ligand>
</feature>
<evidence type="ECO:0000313" key="8">
    <source>
        <dbReference type="EMBL" id="OGL87505.1"/>
    </source>
</evidence>
<protein>
    <recommendedName>
        <fullName evidence="3 7">6,7-dimethyl-8-ribityllumazine synthase</fullName>
        <shortName evidence="7">DMRL synthase</shortName>
        <shortName evidence="7">LS</shortName>
        <shortName evidence="7">Lumazine synthase</shortName>
        <ecNumber evidence="3 7">2.5.1.78</ecNumber>
    </recommendedName>
</protein>
<feature type="binding site" evidence="7">
    <location>
        <begin position="87"/>
        <end position="88"/>
    </location>
    <ligand>
        <name>(2S)-2-hydroxy-3-oxobutyl phosphate</name>
        <dbReference type="ChEBI" id="CHEBI:58830"/>
    </ligand>
</feature>
<dbReference type="GO" id="GO:0009349">
    <property type="term" value="C:riboflavin synthase complex"/>
    <property type="evidence" value="ECO:0007669"/>
    <property type="project" value="UniProtKB-UniRule"/>
</dbReference>
<comment type="catalytic activity">
    <reaction evidence="6 7">
        <text>(2S)-2-hydroxy-3-oxobutyl phosphate + 5-amino-6-(D-ribitylamino)uracil = 6,7-dimethyl-8-(1-D-ribityl)lumazine + phosphate + 2 H2O + H(+)</text>
        <dbReference type="Rhea" id="RHEA:26152"/>
        <dbReference type="ChEBI" id="CHEBI:15377"/>
        <dbReference type="ChEBI" id="CHEBI:15378"/>
        <dbReference type="ChEBI" id="CHEBI:15934"/>
        <dbReference type="ChEBI" id="CHEBI:43474"/>
        <dbReference type="ChEBI" id="CHEBI:58201"/>
        <dbReference type="ChEBI" id="CHEBI:58830"/>
        <dbReference type="EC" id="2.5.1.78"/>
    </reaction>
</comment>
<name>A0A1F7VAM3_9BACT</name>
<dbReference type="UniPathway" id="UPA00275">
    <property type="reaction ID" value="UER00404"/>
</dbReference>
<dbReference type="Proteomes" id="UP000178723">
    <property type="component" value="Unassembled WGS sequence"/>
</dbReference>
<accession>A0A1F7VAM3</accession>
<feature type="binding site" evidence="7">
    <location>
        <begin position="82"/>
        <end position="84"/>
    </location>
    <ligand>
        <name>5-amino-6-(D-ribitylamino)uracil</name>
        <dbReference type="ChEBI" id="CHEBI:15934"/>
    </ligand>
</feature>
<dbReference type="EC" id="2.5.1.78" evidence="3 7"/>
<dbReference type="PANTHER" id="PTHR21058">
    <property type="entry name" value="6,7-DIMETHYL-8-RIBITYLLUMAZINE SYNTHASE DMRL SYNTHASE LUMAZINE SYNTHASE"/>
    <property type="match status" value="1"/>
</dbReference>
<evidence type="ECO:0000256" key="5">
    <source>
        <dbReference type="ARBA" id="ARBA00022679"/>
    </source>
</evidence>
<feature type="binding site" evidence="7">
    <location>
        <position position="26"/>
    </location>
    <ligand>
        <name>5-amino-6-(D-ribitylamino)uracil</name>
        <dbReference type="ChEBI" id="CHEBI:15934"/>
    </ligand>
</feature>
<dbReference type="AlphaFoldDB" id="A0A1F7VAM3"/>
<dbReference type="SUPFAM" id="SSF52121">
    <property type="entry name" value="Lumazine synthase"/>
    <property type="match status" value="1"/>
</dbReference>
<evidence type="ECO:0000256" key="4">
    <source>
        <dbReference type="ARBA" id="ARBA00022619"/>
    </source>
</evidence>
<dbReference type="Pfam" id="PF00885">
    <property type="entry name" value="DMRL_synthase"/>
    <property type="match status" value="1"/>
</dbReference>
<dbReference type="InterPro" id="IPR002180">
    <property type="entry name" value="LS/RS"/>
</dbReference>
<dbReference type="CDD" id="cd09209">
    <property type="entry name" value="Lumazine_synthase-I"/>
    <property type="match status" value="1"/>
</dbReference>
<evidence type="ECO:0000256" key="2">
    <source>
        <dbReference type="ARBA" id="ARBA00007424"/>
    </source>
</evidence>
<comment type="function">
    <text evidence="7">Catalyzes the formation of 6,7-dimethyl-8-ribityllumazine by condensation of 5-amino-6-(D-ribitylamino)uracil with 3,4-dihydroxy-2-butanone 4-phosphate. This is the penultimate step in the biosynthesis of riboflavin.</text>
</comment>
<proteinExistence type="inferred from homology"/>
<dbReference type="InterPro" id="IPR034964">
    <property type="entry name" value="LS"/>
</dbReference>